<dbReference type="PRINTS" id="PR00723">
    <property type="entry name" value="SUBTILISIN"/>
</dbReference>
<evidence type="ECO:0000256" key="2">
    <source>
        <dbReference type="ARBA" id="ARBA00022670"/>
    </source>
</evidence>
<dbReference type="Proteomes" id="UP000193411">
    <property type="component" value="Unassembled WGS sequence"/>
</dbReference>
<proteinExistence type="inferred from homology"/>
<evidence type="ECO:0000256" key="5">
    <source>
        <dbReference type="PROSITE-ProRule" id="PRU01240"/>
    </source>
</evidence>
<dbReference type="FunFam" id="3.40.50.200:FF:000014">
    <property type="entry name" value="Proteinase K"/>
    <property type="match status" value="1"/>
</dbReference>
<dbReference type="InterPro" id="IPR015500">
    <property type="entry name" value="Peptidase_S8_subtilisin-rel"/>
</dbReference>
<dbReference type="Pfam" id="PF00082">
    <property type="entry name" value="Peptidase_S8"/>
    <property type="match status" value="1"/>
</dbReference>
<keyword evidence="7" id="KW-0732">Signal</keyword>
<dbReference type="GO" id="GO:0006508">
    <property type="term" value="P:proteolysis"/>
    <property type="evidence" value="ECO:0007669"/>
    <property type="project" value="UniProtKB-KW"/>
</dbReference>
<evidence type="ECO:0000256" key="6">
    <source>
        <dbReference type="RuleBase" id="RU003355"/>
    </source>
</evidence>
<dbReference type="InterPro" id="IPR023828">
    <property type="entry name" value="Peptidase_S8_Ser-AS"/>
</dbReference>
<dbReference type="PROSITE" id="PS00136">
    <property type="entry name" value="SUBTILASE_ASP"/>
    <property type="match status" value="1"/>
</dbReference>
<organism evidence="9 10">
    <name type="scientific">Catenaria anguillulae PL171</name>
    <dbReference type="NCBI Taxonomy" id="765915"/>
    <lineage>
        <taxon>Eukaryota</taxon>
        <taxon>Fungi</taxon>
        <taxon>Fungi incertae sedis</taxon>
        <taxon>Blastocladiomycota</taxon>
        <taxon>Blastocladiomycetes</taxon>
        <taxon>Blastocladiales</taxon>
        <taxon>Catenariaceae</taxon>
        <taxon>Catenaria</taxon>
    </lineage>
</organism>
<reference evidence="9 10" key="1">
    <citation type="submission" date="2016-07" db="EMBL/GenBank/DDBJ databases">
        <title>Pervasive Adenine N6-methylation of Active Genes in Fungi.</title>
        <authorList>
            <consortium name="DOE Joint Genome Institute"/>
            <person name="Mondo S.J."/>
            <person name="Dannebaum R.O."/>
            <person name="Kuo R.C."/>
            <person name="Labutti K."/>
            <person name="Haridas S."/>
            <person name="Kuo A."/>
            <person name="Salamov A."/>
            <person name="Ahrendt S.R."/>
            <person name="Lipzen A."/>
            <person name="Sullivan W."/>
            <person name="Andreopoulos W.B."/>
            <person name="Clum A."/>
            <person name="Lindquist E."/>
            <person name="Daum C."/>
            <person name="Ramamoorthy G.K."/>
            <person name="Gryganskyi A."/>
            <person name="Culley D."/>
            <person name="Magnuson J.K."/>
            <person name="James T.Y."/>
            <person name="O'Malley M.A."/>
            <person name="Stajich J.E."/>
            <person name="Spatafora J.W."/>
            <person name="Visel A."/>
            <person name="Grigoriev I.V."/>
        </authorList>
    </citation>
    <scope>NUCLEOTIDE SEQUENCE [LARGE SCALE GENOMIC DNA]</scope>
    <source>
        <strain evidence="9 10">PL171</strain>
    </source>
</reference>
<keyword evidence="10" id="KW-1185">Reference proteome</keyword>
<evidence type="ECO:0000313" key="9">
    <source>
        <dbReference type="EMBL" id="ORZ32302.1"/>
    </source>
</evidence>
<name>A0A1Y2HGV5_9FUNG</name>
<dbReference type="PANTHER" id="PTHR43806:SF11">
    <property type="entry name" value="CEREVISIN-RELATED"/>
    <property type="match status" value="1"/>
</dbReference>
<dbReference type="SUPFAM" id="SSF52743">
    <property type="entry name" value="Subtilisin-like"/>
    <property type="match status" value="1"/>
</dbReference>
<dbReference type="PANTHER" id="PTHR43806">
    <property type="entry name" value="PEPTIDASE S8"/>
    <property type="match status" value="1"/>
</dbReference>
<sequence length="400" mass="41835">MKSTIIVPLLALLALATTSAQAAPGRSGQMIVELNDDTDWETAIGELEKILSSAGMQDVRSRVSRVGVGSGFRALTISDAGKDLRAKIQAAAPIRRVEPELEWKLFDTQQSAPPGLDRLDSRRGLDGSYTFPANAGSGVDVYVIDSGCDTRHPDIAGRATFLTDFSGENSARDSNGHGSHVTGTILGRRFGVAKNAQAFCIKVFDASGRGSSVTTLRALELVSRQVASRPGRKSVVNMSLGGPKSFGGDTSTARAIRSLTQQGVAVVVAAGNESQDACNVSPAFIPEAITVGAIDPRNDAIASFSNFGSCVDLFAPGVNIESIRANSQGSTVLSGTSMASPHVAGAVAVLLSQGQTPQQARTTLINNATPNVVRGNIRGSPNRLLFLGASAQQQQRSQRF</sequence>
<dbReference type="InterPro" id="IPR022398">
    <property type="entry name" value="Peptidase_S8_His-AS"/>
</dbReference>
<gene>
    <name evidence="9" type="ORF">BCR44DRAFT_86242</name>
</gene>
<dbReference type="InterPro" id="IPR000209">
    <property type="entry name" value="Peptidase_S8/S53_dom"/>
</dbReference>
<evidence type="ECO:0000256" key="3">
    <source>
        <dbReference type="ARBA" id="ARBA00022801"/>
    </source>
</evidence>
<dbReference type="CDD" id="cd04077">
    <property type="entry name" value="Peptidases_S8_PCSK9_ProteinaseK_like"/>
    <property type="match status" value="1"/>
</dbReference>
<dbReference type="InterPro" id="IPR023827">
    <property type="entry name" value="Peptidase_S8_Asp-AS"/>
</dbReference>
<dbReference type="OrthoDB" id="1896086at2759"/>
<feature type="active site" description="Charge relay system" evidence="5">
    <location>
        <position position="337"/>
    </location>
</feature>
<feature type="chain" id="PRO_5012260153" evidence="7">
    <location>
        <begin position="23"/>
        <end position="400"/>
    </location>
</feature>
<dbReference type="PROSITE" id="PS00138">
    <property type="entry name" value="SUBTILASE_SER"/>
    <property type="match status" value="1"/>
</dbReference>
<accession>A0A1Y2HGV5</accession>
<dbReference type="InterPro" id="IPR036852">
    <property type="entry name" value="Peptidase_S8/S53_dom_sf"/>
</dbReference>
<dbReference type="AlphaFoldDB" id="A0A1Y2HGV5"/>
<dbReference type="Gene3D" id="3.40.50.200">
    <property type="entry name" value="Peptidase S8/S53 domain"/>
    <property type="match status" value="1"/>
</dbReference>
<feature type="domain" description="Peptidase S8/S53" evidence="8">
    <location>
        <begin position="136"/>
        <end position="371"/>
    </location>
</feature>
<feature type="signal peptide" evidence="7">
    <location>
        <begin position="1"/>
        <end position="22"/>
    </location>
</feature>
<evidence type="ECO:0000313" key="10">
    <source>
        <dbReference type="Proteomes" id="UP000193411"/>
    </source>
</evidence>
<comment type="similarity">
    <text evidence="1 5 6">Belongs to the peptidase S8 family.</text>
</comment>
<comment type="caution">
    <text evidence="9">The sequence shown here is derived from an EMBL/GenBank/DDBJ whole genome shotgun (WGS) entry which is preliminary data.</text>
</comment>
<evidence type="ECO:0000259" key="8">
    <source>
        <dbReference type="Pfam" id="PF00082"/>
    </source>
</evidence>
<evidence type="ECO:0000256" key="4">
    <source>
        <dbReference type="ARBA" id="ARBA00022825"/>
    </source>
</evidence>
<evidence type="ECO:0000256" key="7">
    <source>
        <dbReference type="SAM" id="SignalP"/>
    </source>
</evidence>
<keyword evidence="3 5" id="KW-0378">Hydrolase</keyword>
<dbReference type="InterPro" id="IPR034193">
    <property type="entry name" value="PCSK9_ProteinaseK-like"/>
</dbReference>
<dbReference type="EMBL" id="MCFL01000048">
    <property type="protein sequence ID" value="ORZ32302.1"/>
    <property type="molecule type" value="Genomic_DNA"/>
</dbReference>
<evidence type="ECO:0000256" key="1">
    <source>
        <dbReference type="ARBA" id="ARBA00011073"/>
    </source>
</evidence>
<feature type="active site" description="Charge relay system" evidence="5">
    <location>
        <position position="145"/>
    </location>
</feature>
<dbReference type="PROSITE" id="PS51892">
    <property type="entry name" value="SUBTILASE"/>
    <property type="match status" value="1"/>
</dbReference>
<dbReference type="PROSITE" id="PS00137">
    <property type="entry name" value="SUBTILASE_HIS"/>
    <property type="match status" value="1"/>
</dbReference>
<dbReference type="GO" id="GO:0004252">
    <property type="term" value="F:serine-type endopeptidase activity"/>
    <property type="evidence" value="ECO:0007669"/>
    <property type="project" value="UniProtKB-UniRule"/>
</dbReference>
<feature type="active site" description="Charge relay system" evidence="5">
    <location>
        <position position="177"/>
    </location>
</feature>
<keyword evidence="2 5" id="KW-0645">Protease</keyword>
<dbReference type="GO" id="GO:0005615">
    <property type="term" value="C:extracellular space"/>
    <property type="evidence" value="ECO:0007669"/>
    <property type="project" value="TreeGrafter"/>
</dbReference>
<keyword evidence="4 5" id="KW-0720">Serine protease</keyword>
<dbReference type="STRING" id="765915.A0A1Y2HGV5"/>
<dbReference type="InterPro" id="IPR050131">
    <property type="entry name" value="Peptidase_S8_subtilisin-like"/>
</dbReference>
<protein>
    <submittedName>
        <fullName evidence="9">Peptidase S8/S53 domain-containing protein</fullName>
    </submittedName>
</protein>